<proteinExistence type="predicted"/>
<protein>
    <submittedName>
        <fullName evidence="2">Uncharacterized protein</fullName>
    </submittedName>
</protein>
<feature type="compositionally biased region" description="Low complexity" evidence="1">
    <location>
        <begin position="1"/>
        <end position="12"/>
    </location>
</feature>
<dbReference type="Proteomes" id="UP000027138">
    <property type="component" value="Unassembled WGS sequence"/>
</dbReference>
<feature type="compositionally biased region" description="Basic and acidic residues" evidence="1">
    <location>
        <begin position="63"/>
        <end position="109"/>
    </location>
</feature>
<feature type="region of interest" description="Disordered" evidence="1">
    <location>
        <begin position="1"/>
        <end position="109"/>
    </location>
</feature>
<dbReference type="EMBL" id="KK914432">
    <property type="protein sequence ID" value="KDP36499.1"/>
    <property type="molecule type" value="Genomic_DNA"/>
</dbReference>
<reference evidence="2 3" key="1">
    <citation type="journal article" date="2014" name="PLoS ONE">
        <title>Global Analysis of Gene Expression Profiles in Physic Nut (Jatropha curcas L.) Seedlings Exposed to Salt Stress.</title>
        <authorList>
            <person name="Zhang L."/>
            <person name="Zhang C."/>
            <person name="Wu P."/>
            <person name="Chen Y."/>
            <person name="Li M."/>
            <person name="Jiang H."/>
            <person name="Wu G."/>
        </authorList>
    </citation>
    <scope>NUCLEOTIDE SEQUENCE [LARGE SCALE GENOMIC DNA]</scope>
    <source>
        <strain evidence="3">cv. GZQX0401</strain>
        <tissue evidence="2">Young leaves</tissue>
    </source>
</reference>
<feature type="compositionally biased region" description="Polar residues" evidence="1">
    <location>
        <begin position="221"/>
        <end position="231"/>
    </location>
</feature>
<feature type="region of interest" description="Disordered" evidence="1">
    <location>
        <begin position="182"/>
        <end position="243"/>
    </location>
</feature>
<feature type="compositionally biased region" description="Basic and acidic residues" evidence="1">
    <location>
        <begin position="25"/>
        <end position="53"/>
    </location>
</feature>
<accession>A0A067KXB7</accession>
<name>A0A067KXB7_JATCU</name>
<evidence type="ECO:0000256" key="1">
    <source>
        <dbReference type="SAM" id="MobiDB-lite"/>
    </source>
</evidence>
<evidence type="ECO:0000313" key="3">
    <source>
        <dbReference type="Proteomes" id="UP000027138"/>
    </source>
</evidence>
<evidence type="ECO:0000313" key="2">
    <source>
        <dbReference type="EMBL" id="KDP36499.1"/>
    </source>
</evidence>
<organism evidence="2 3">
    <name type="scientific">Jatropha curcas</name>
    <name type="common">Barbados nut</name>
    <dbReference type="NCBI Taxonomy" id="180498"/>
    <lineage>
        <taxon>Eukaryota</taxon>
        <taxon>Viridiplantae</taxon>
        <taxon>Streptophyta</taxon>
        <taxon>Embryophyta</taxon>
        <taxon>Tracheophyta</taxon>
        <taxon>Spermatophyta</taxon>
        <taxon>Magnoliopsida</taxon>
        <taxon>eudicotyledons</taxon>
        <taxon>Gunneridae</taxon>
        <taxon>Pentapetalae</taxon>
        <taxon>rosids</taxon>
        <taxon>fabids</taxon>
        <taxon>Malpighiales</taxon>
        <taxon>Euphorbiaceae</taxon>
        <taxon>Crotonoideae</taxon>
        <taxon>Jatropheae</taxon>
        <taxon>Jatropha</taxon>
    </lineage>
</organism>
<dbReference type="AlphaFoldDB" id="A0A067KXB7"/>
<sequence>MHNVSKLDSSSLKLKDEEDEEDKEKEDILEKEKAKKDRIEKEKLSLEKEEAESKKKKRRLEKKKRELEEAEKEKGEEIEKEKGKEAESEIELEKEQEKEKGKKAEIETEVPQDKKDFVDLGKSREAMLNKLEKDLIKEHNRELDEAIKPDKAVVAHTQSLIKSMEKVKNVNERRLATLKVKATPYISTSEKPKRVQHTAGRDRVYGRKPPLHPSAKRSENPAKTSPAQNLRSSKRIRTESKPQ</sequence>
<keyword evidence="3" id="KW-1185">Reference proteome</keyword>
<gene>
    <name evidence="2" type="ORF">JCGZ_09344</name>
</gene>